<proteinExistence type="predicted"/>
<dbReference type="OrthoDB" id="582170at2"/>
<keyword evidence="5" id="KW-1185">Reference proteome</keyword>
<evidence type="ECO:0000259" key="2">
    <source>
        <dbReference type="PROSITE" id="PS50110"/>
    </source>
</evidence>
<keyword evidence="1" id="KW-0597">Phosphoprotein</keyword>
<dbReference type="Proteomes" id="UP000323502">
    <property type="component" value="Unassembled WGS sequence"/>
</dbReference>
<dbReference type="Gene3D" id="3.40.50.2300">
    <property type="match status" value="1"/>
</dbReference>
<dbReference type="PROSITE" id="PS50110">
    <property type="entry name" value="RESPONSE_REGULATORY"/>
    <property type="match status" value="1"/>
</dbReference>
<evidence type="ECO:0000256" key="1">
    <source>
        <dbReference type="PROSITE-ProRule" id="PRU00169"/>
    </source>
</evidence>
<name>A0A1G7MH24_9SPHN</name>
<evidence type="ECO:0000313" key="6">
    <source>
        <dbReference type="Proteomes" id="UP000436801"/>
    </source>
</evidence>
<dbReference type="AlphaFoldDB" id="A0A1G7MH24"/>
<dbReference type="RefSeq" id="WP_149682532.1">
    <property type="nucleotide sequence ID" value="NZ_FNBI01000004.1"/>
</dbReference>
<dbReference type="GO" id="GO:0000160">
    <property type="term" value="P:phosphorelay signal transduction system"/>
    <property type="evidence" value="ECO:0007669"/>
    <property type="project" value="InterPro"/>
</dbReference>
<dbReference type="SMART" id="SM00448">
    <property type="entry name" value="REC"/>
    <property type="match status" value="1"/>
</dbReference>
<feature type="domain" description="Response regulatory" evidence="2">
    <location>
        <begin position="4"/>
        <end position="116"/>
    </location>
</feature>
<dbReference type="Pfam" id="PF00072">
    <property type="entry name" value="Response_reg"/>
    <property type="match status" value="1"/>
</dbReference>
<evidence type="ECO:0000313" key="5">
    <source>
        <dbReference type="Proteomes" id="UP000323502"/>
    </source>
</evidence>
<gene>
    <name evidence="3" type="ORF">GQR91_01285</name>
    <name evidence="4" type="ORF">SAMN05216557_104189</name>
</gene>
<dbReference type="InterPro" id="IPR001789">
    <property type="entry name" value="Sig_transdc_resp-reg_receiver"/>
</dbReference>
<reference evidence="3 6" key="2">
    <citation type="submission" date="2019-12" db="EMBL/GenBank/DDBJ databases">
        <authorList>
            <person name="Zheng J."/>
        </authorList>
    </citation>
    <scope>NUCLEOTIDE SEQUENCE [LARGE SCALE GENOMIC DNA]</scope>
    <source>
        <strain evidence="3 6">DSM 27347</strain>
    </source>
</reference>
<dbReference type="EMBL" id="WSUT01000001">
    <property type="protein sequence ID" value="MWC42295.1"/>
    <property type="molecule type" value="Genomic_DNA"/>
</dbReference>
<accession>A0A1G7MH24</accession>
<protein>
    <submittedName>
        <fullName evidence="3 4">Response regulator</fullName>
    </submittedName>
</protein>
<dbReference type="SUPFAM" id="SSF52172">
    <property type="entry name" value="CheY-like"/>
    <property type="match status" value="1"/>
</dbReference>
<evidence type="ECO:0000313" key="3">
    <source>
        <dbReference type="EMBL" id="MWC42295.1"/>
    </source>
</evidence>
<dbReference type="InterPro" id="IPR011006">
    <property type="entry name" value="CheY-like_superfamily"/>
</dbReference>
<feature type="modified residue" description="4-aspartylphosphate" evidence="1">
    <location>
        <position position="54"/>
    </location>
</feature>
<dbReference type="EMBL" id="FNBI01000004">
    <property type="protein sequence ID" value="SDF60936.1"/>
    <property type="molecule type" value="Genomic_DNA"/>
</dbReference>
<organism evidence="4 5">
    <name type="scientific">Sphingomonas carotinifaciens</name>
    <dbReference type="NCBI Taxonomy" id="1166323"/>
    <lineage>
        <taxon>Bacteria</taxon>
        <taxon>Pseudomonadati</taxon>
        <taxon>Pseudomonadota</taxon>
        <taxon>Alphaproteobacteria</taxon>
        <taxon>Sphingomonadales</taxon>
        <taxon>Sphingomonadaceae</taxon>
        <taxon>Sphingomonas</taxon>
    </lineage>
</organism>
<sequence>MRKSVLVVEDEYLIALDLQLMLESHGWQVLGPVPSVQDALQLLDEERPTVALLDVNLGGELVTPVAEALAARGVPFALASAHHRPQDFGGAILADVPNAGKPTNERRVLAVLRELVGL</sequence>
<dbReference type="Proteomes" id="UP000436801">
    <property type="component" value="Unassembled WGS sequence"/>
</dbReference>
<reference evidence="4 5" key="1">
    <citation type="submission" date="2016-10" db="EMBL/GenBank/DDBJ databases">
        <authorList>
            <person name="Varghese N."/>
            <person name="Submissions S."/>
        </authorList>
    </citation>
    <scope>NUCLEOTIDE SEQUENCE [LARGE SCALE GENOMIC DNA]</scope>
    <source>
        <strain evidence="4 5">S7-754</strain>
    </source>
</reference>
<evidence type="ECO:0000313" key="4">
    <source>
        <dbReference type="EMBL" id="SDF60936.1"/>
    </source>
</evidence>